<reference evidence="1 2" key="1">
    <citation type="submission" date="2017-07" db="EMBL/GenBank/DDBJ databases">
        <title>Complete genome sequence of Actinoalloteichus hoggarensis DSM 45943, type strain of Actinoalloteichus hoggarensis.</title>
        <authorList>
            <person name="Ruckert C."/>
            <person name="Nouioui I."/>
            <person name="Willmese J."/>
            <person name="van Wezel G."/>
            <person name="Klenk H.-P."/>
            <person name="Kalinowski J."/>
            <person name="Zotchev S.B."/>
        </authorList>
    </citation>
    <scope>NUCLEOTIDE SEQUENCE [LARGE SCALE GENOMIC DNA]</scope>
    <source>
        <strain evidence="1 2">DSM 45943</strain>
    </source>
</reference>
<dbReference type="OrthoDB" id="3218228at2"/>
<name>A0A221W572_9PSEU</name>
<organism evidence="1 2">
    <name type="scientific">Actinoalloteichus hoggarensis</name>
    <dbReference type="NCBI Taxonomy" id="1470176"/>
    <lineage>
        <taxon>Bacteria</taxon>
        <taxon>Bacillati</taxon>
        <taxon>Actinomycetota</taxon>
        <taxon>Actinomycetes</taxon>
        <taxon>Pseudonocardiales</taxon>
        <taxon>Pseudonocardiaceae</taxon>
        <taxon>Actinoalloteichus</taxon>
    </lineage>
</organism>
<dbReference type="RefSeq" id="WP_157736876.1">
    <property type="nucleotide sequence ID" value="NZ_CP022521.1"/>
</dbReference>
<dbReference type="KEGG" id="ahg:AHOG_17135"/>
<dbReference type="EMBL" id="CP022521">
    <property type="protein sequence ID" value="ASO21052.1"/>
    <property type="molecule type" value="Genomic_DNA"/>
</dbReference>
<evidence type="ECO:0000313" key="2">
    <source>
        <dbReference type="Proteomes" id="UP000204221"/>
    </source>
</evidence>
<dbReference type="SMART" id="SM00943">
    <property type="entry name" value="Prim-Pol"/>
    <property type="match status" value="1"/>
</dbReference>
<protein>
    <submittedName>
        <fullName evidence="1">Uncharacterized protein</fullName>
    </submittedName>
</protein>
<dbReference type="Pfam" id="PF09250">
    <property type="entry name" value="Prim-Pol"/>
    <property type="match status" value="1"/>
</dbReference>
<proteinExistence type="predicted"/>
<evidence type="ECO:0000313" key="1">
    <source>
        <dbReference type="EMBL" id="ASO21052.1"/>
    </source>
</evidence>
<keyword evidence="2" id="KW-1185">Reference proteome</keyword>
<dbReference type="SUPFAM" id="SSF56747">
    <property type="entry name" value="Prim-pol domain"/>
    <property type="match status" value="1"/>
</dbReference>
<dbReference type="InterPro" id="IPR015330">
    <property type="entry name" value="DNA_primase/pol_bifunc_N"/>
</dbReference>
<gene>
    <name evidence="1" type="ORF">AHOG_17135</name>
</gene>
<dbReference type="CDD" id="cd04859">
    <property type="entry name" value="Prim_Pol"/>
    <property type="match status" value="1"/>
</dbReference>
<accession>A0A221W572</accession>
<sequence length="327" mass="34799">MTRDIRSALRSAALDAAGRGWPVFPLRAPNDPIGAKKPASFFHGGARCTRQGYCRDGHQGWEELAITDPDRIGRAWSRATHNIGIACGRAGLLVIDLDQPKPGALPPKNAEAEGGFAWGADALAALCEREGGDFTAMWETRTVTTPRGGIHLYYQQPPGVRLGNTQDPERLIDTRGHGGYVLAPGSITPDGVYRLVEDLPPAPLPGWLARLLAPRPSTAVSRRPVRAAERLPAYVDAAVQGECERVATAALGAHSRVLLASSIALGQLCGAGALPPATAASDLADAARHMITNPKCDCTDREITRTITNGLRLGSTRPRRIPNRKAA</sequence>
<dbReference type="Proteomes" id="UP000204221">
    <property type="component" value="Chromosome"/>
</dbReference>
<dbReference type="AlphaFoldDB" id="A0A221W572"/>